<feature type="transmembrane region" description="Helical" evidence="16">
    <location>
        <begin position="972"/>
        <end position="994"/>
    </location>
</feature>
<feature type="domain" description="P-type ATPase C-terminal" evidence="17">
    <location>
        <begin position="859"/>
        <end position="1093"/>
    </location>
</feature>
<feature type="binding site" evidence="14">
    <location>
        <position position="721"/>
    </location>
    <ligand>
        <name>ATP</name>
        <dbReference type="ChEBI" id="CHEBI:30616"/>
    </ligand>
</feature>
<feature type="binding site" evidence="14">
    <location>
        <position position="837"/>
    </location>
    <ligand>
        <name>ATP</name>
        <dbReference type="ChEBI" id="CHEBI:30616"/>
    </ligand>
</feature>
<reference evidence="18" key="1">
    <citation type="submission" date="2025-08" db="UniProtKB">
        <authorList>
            <consortium name="Ensembl"/>
        </authorList>
    </citation>
    <scope>IDENTIFICATION</scope>
</reference>
<keyword evidence="7 14" id="KW-0067">ATP-binding</keyword>
<dbReference type="AlphaFoldDB" id="A0A8C5F3Q4"/>
<dbReference type="SUPFAM" id="SSF81665">
    <property type="entry name" value="Calcium ATPase, transmembrane domain M"/>
    <property type="match status" value="1"/>
</dbReference>
<dbReference type="InterPro" id="IPR032630">
    <property type="entry name" value="P_typ_ATPase_c"/>
</dbReference>
<comment type="catalytic activity">
    <reaction evidence="12 16">
        <text>ATP + H2O + phospholipidSide 1 = ADP + phosphate + phospholipidSide 2.</text>
        <dbReference type="EC" id="7.6.2.1"/>
    </reaction>
</comment>
<comment type="similarity">
    <text evidence="3 16">Belongs to the cation transport ATPase (P-type) (TC 3.A.3) family. Type IV subfamily.</text>
</comment>
<feature type="transmembrane region" description="Helical" evidence="16">
    <location>
        <begin position="923"/>
        <end position="943"/>
    </location>
</feature>
<feature type="binding site" evidence="14">
    <location>
        <position position="319"/>
    </location>
    <ligand>
        <name>ATP</name>
        <dbReference type="ChEBI" id="CHEBI:30616"/>
    </ligand>
</feature>
<reference evidence="18" key="2">
    <citation type="submission" date="2025-09" db="UniProtKB">
        <authorList>
            <consortium name="Ensembl"/>
        </authorList>
    </citation>
    <scope>IDENTIFICATION</scope>
</reference>
<dbReference type="Ensembl" id="ENSGMOT00000001186.2">
    <property type="protein sequence ID" value="ENSGMOP00000001147.2"/>
    <property type="gene ID" value="ENSGMOG00000001064.2"/>
</dbReference>
<evidence type="ECO:0000256" key="8">
    <source>
        <dbReference type="ARBA" id="ARBA00022842"/>
    </source>
</evidence>
<dbReference type="GeneTree" id="ENSGT00940000156728"/>
<organism evidence="18 19">
    <name type="scientific">Gadus morhua</name>
    <name type="common">Atlantic cod</name>
    <dbReference type="NCBI Taxonomy" id="8049"/>
    <lineage>
        <taxon>Eukaryota</taxon>
        <taxon>Metazoa</taxon>
        <taxon>Chordata</taxon>
        <taxon>Craniata</taxon>
        <taxon>Vertebrata</taxon>
        <taxon>Euteleostomi</taxon>
        <taxon>Actinopterygii</taxon>
        <taxon>Neopterygii</taxon>
        <taxon>Teleostei</taxon>
        <taxon>Neoteleostei</taxon>
        <taxon>Acanthomorphata</taxon>
        <taxon>Zeiogadaria</taxon>
        <taxon>Gadariae</taxon>
        <taxon>Gadiformes</taxon>
        <taxon>Gadoidei</taxon>
        <taxon>Gadidae</taxon>
        <taxon>Gadus</taxon>
    </lineage>
</organism>
<evidence type="ECO:0000256" key="11">
    <source>
        <dbReference type="ARBA" id="ARBA00023136"/>
    </source>
</evidence>
<dbReference type="InterPro" id="IPR008250">
    <property type="entry name" value="ATPase_P-typ_transduc_dom_A_sf"/>
</dbReference>
<feature type="binding site" evidence="14">
    <location>
        <position position="576"/>
    </location>
    <ligand>
        <name>ATP</name>
        <dbReference type="ChEBI" id="CHEBI:30616"/>
    </ligand>
</feature>
<dbReference type="GO" id="GO:0000287">
    <property type="term" value="F:magnesium ion binding"/>
    <property type="evidence" value="ECO:0007669"/>
    <property type="project" value="UniProtKB-UniRule"/>
</dbReference>
<dbReference type="SUPFAM" id="SSF81660">
    <property type="entry name" value="Metal cation-transporting ATPase, ATP-binding domain N"/>
    <property type="match status" value="1"/>
</dbReference>
<feature type="binding site" evidence="14">
    <location>
        <position position="807"/>
    </location>
    <ligand>
        <name>ATP</name>
        <dbReference type="ChEBI" id="CHEBI:30616"/>
    </ligand>
</feature>
<proteinExistence type="inferred from homology"/>
<evidence type="ECO:0000256" key="16">
    <source>
        <dbReference type="RuleBase" id="RU362033"/>
    </source>
</evidence>
<dbReference type="InterPro" id="IPR023299">
    <property type="entry name" value="ATPase_P-typ_cyto_dom_N"/>
</dbReference>
<dbReference type="Gene3D" id="3.40.1110.10">
    <property type="entry name" value="Calcium-transporting ATPase, cytoplasmic domain N"/>
    <property type="match status" value="1"/>
</dbReference>
<feature type="binding site" evidence="14">
    <location>
        <position position="600"/>
    </location>
    <ligand>
        <name>ATP</name>
        <dbReference type="ChEBI" id="CHEBI:30616"/>
    </ligand>
</feature>
<dbReference type="GO" id="GO:1990531">
    <property type="term" value="C:phospholipid-translocating ATPase complex"/>
    <property type="evidence" value="ECO:0007669"/>
    <property type="project" value="UniProtKB-ARBA"/>
</dbReference>
<evidence type="ECO:0000259" key="17">
    <source>
        <dbReference type="Pfam" id="PF16212"/>
    </source>
</evidence>
<dbReference type="NCBIfam" id="TIGR01652">
    <property type="entry name" value="ATPase-Plipid"/>
    <property type="match status" value="1"/>
</dbReference>
<dbReference type="PANTHER" id="PTHR24092:SF84">
    <property type="entry name" value="PHOSPHOLIPID-TRANSPORTING ATPASE VD"/>
    <property type="match status" value="1"/>
</dbReference>
<feature type="transmembrane region" description="Helical" evidence="16">
    <location>
        <begin position="248"/>
        <end position="270"/>
    </location>
</feature>
<dbReference type="SUPFAM" id="SSF56784">
    <property type="entry name" value="HAD-like"/>
    <property type="match status" value="1"/>
</dbReference>
<comment type="subcellular location">
    <subcellularLocation>
        <location evidence="2 16">Membrane</location>
        <topology evidence="2 16">Multi-pass membrane protein</topology>
    </subcellularLocation>
</comment>
<dbReference type="NCBIfam" id="TIGR01494">
    <property type="entry name" value="ATPase_P-type"/>
    <property type="match status" value="1"/>
</dbReference>
<feature type="transmembrane region" description="Helical" evidence="16">
    <location>
        <begin position="1071"/>
        <end position="1089"/>
    </location>
</feature>
<keyword evidence="6 14" id="KW-0547">Nucleotide-binding</keyword>
<feature type="binding site" evidence="14">
    <location>
        <position position="318"/>
    </location>
    <ligand>
        <name>ATP</name>
        <dbReference type="ChEBI" id="CHEBI:30616"/>
    </ligand>
</feature>
<feature type="binding site" evidence="14">
    <location>
        <position position="641"/>
    </location>
    <ligand>
        <name>ATP</name>
        <dbReference type="ChEBI" id="CHEBI:30616"/>
    </ligand>
</feature>
<dbReference type="InterPro" id="IPR023214">
    <property type="entry name" value="HAD_sf"/>
</dbReference>
<dbReference type="GO" id="GO:0045332">
    <property type="term" value="P:phospholipid translocation"/>
    <property type="evidence" value="ECO:0007669"/>
    <property type="project" value="TreeGrafter"/>
</dbReference>
<feature type="binding site" evidence="14">
    <location>
        <position position="813"/>
    </location>
    <ligand>
        <name>ATP</name>
        <dbReference type="ChEBI" id="CHEBI:30616"/>
    </ligand>
</feature>
<feature type="transmembrane region" description="Helical" evidence="16">
    <location>
        <begin position="1031"/>
        <end position="1051"/>
    </location>
</feature>
<keyword evidence="9 16" id="KW-1278">Translocase</keyword>
<dbReference type="SFLD" id="SFLDF00027">
    <property type="entry name" value="p-type_atpase"/>
    <property type="match status" value="1"/>
</dbReference>
<evidence type="ECO:0000256" key="13">
    <source>
        <dbReference type="PIRSR" id="PIRSR606539-1"/>
    </source>
</evidence>
<evidence type="ECO:0000256" key="7">
    <source>
        <dbReference type="ARBA" id="ARBA00022840"/>
    </source>
</evidence>
<dbReference type="GO" id="GO:0016887">
    <property type="term" value="F:ATP hydrolysis activity"/>
    <property type="evidence" value="ECO:0007669"/>
    <property type="project" value="InterPro"/>
</dbReference>
<evidence type="ECO:0000256" key="4">
    <source>
        <dbReference type="ARBA" id="ARBA00022692"/>
    </source>
</evidence>
<dbReference type="Pfam" id="PF13246">
    <property type="entry name" value="Cation_ATPase"/>
    <property type="match status" value="1"/>
</dbReference>
<dbReference type="PROSITE" id="PS00154">
    <property type="entry name" value="ATPASE_E1_E2"/>
    <property type="match status" value="1"/>
</dbReference>
<keyword evidence="4 16" id="KW-0812">Transmembrane</keyword>
<feature type="binding site" evidence="14">
    <location>
        <position position="836"/>
    </location>
    <ligand>
        <name>ATP</name>
        <dbReference type="ChEBI" id="CHEBI:30616"/>
    </ligand>
</feature>
<dbReference type="GO" id="GO:0005789">
    <property type="term" value="C:endoplasmic reticulum membrane"/>
    <property type="evidence" value="ECO:0007669"/>
    <property type="project" value="UniProtKB-SubCell"/>
</dbReference>
<feature type="binding site" evidence="15">
    <location>
        <position position="320"/>
    </location>
    <ligand>
        <name>Mg(2+)</name>
        <dbReference type="ChEBI" id="CHEBI:18420"/>
    </ligand>
</feature>
<feature type="active site" description="4-aspartylphosphate intermediate" evidence="13">
    <location>
        <position position="318"/>
    </location>
</feature>
<dbReference type="PANTHER" id="PTHR24092">
    <property type="entry name" value="PROBABLE PHOSPHOLIPID-TRANSPORTING ATPASE"/>
    <property type="match status" value="1"/>
</dbReference>
<feature type="binding site" evidence="14">
    <location>
        <position position="722"/>
    </location>
    <ligand>
        <name>ATP</name>
        <dbReference type="ChEBI" id="CHEBI:30616"/>
    </ligand>
</feature>
<evidence type="ECO:0000256" key="14">
    <source>
        <dbReference type="PIRSR" id="PIRSR606539-2"/>
    </source>
</evidence>
<feature type="binding site" evidence="14">
    <location>
        <position position="533"/>
    </location>
    <ligand>
        <name>ATP</name>
        <dbReference type="ChEBI" id="CHEBI:30616"/>
    </ligand>
</feature>
<accession>A0A8C5F3Q4</accession>
<protein>
    <recommendedName>
        <fullName evidence="16">Phospholipid-transporting ATPase</fullName>
        <ecNumber evidence="16">7.6.2.1</ecNumber>
    </recommendedName>
</protein>
<evidence type="ECO:0000256" key="15">
    <source>
        <dbReference type="PIRSR" id="PIRSR606539-3"/>
    </source>
</evidence>
<dbReference type="InterPro" id="IPR018303">
    <property type="entry name" value="ATPase_P-typ_P_site"/>
</dbReference>
<dbReference type="SFLD" id="SFLDG00002">
    <property type="entry name" value="C1.7:_P-type_atpase_like"/>
    <property type="match status" value="1"/>
</dbReference>
<keyword evidence="5 15" id="KW-0479">Metal-binding</keyword>
<evidence type="ECO:0000256" key="9">
    <source>
        <dbReference type="ARBA" id="ARBA00022967"/>
    </source>
</evidence>
<sequence>MNQLFFSYAFQKEITMVPLLVVLIAIAFKDALEDYRRYLFDKTVNHSLVRIYCSKQKAYIDQHWQDVRVGDFIRLSCNEIIPADVLLLYSSDPRGICYIETANLDGETNLKQRRVGSELTPESFYCRIECENPNNDLGRFRGYMEHSSKVRVGLHNDNLLLRSCTVRNTQTVVGLVVYAGHETKAMKNNSGPRYKQSRLEKRLNRDVLWCVILLFSMCLTAAIGHGLWLQRWTDPIYSVAEQVSPTLAGFYVFWTMIIVLQVLIPISLYVSIEIVKLGQIYFIQNDLALYSEQLDSGIQCRALNITEDLGQIQYLFSDKTGTLTENKMVFQCCTIHGVQYPHTQNGVLFLLSNPQAKEVIPDPELLKKMSCLQATSLCGAEASCLQATSLYGAEASCLQATSLCGAEASLELNSIVDFFLALAVCNSVVVSSSGRPCHTVATPSQAGASRESTQLGPGTDLVRSNVALENPRDPTADVLTDMGNREEGLGAVGAPNVGTEPLRVSSLEDPAFCHSGPTAANEQLIYEAESPDELALVHAARAYNCTLRGRSGDELAVELPGATSRLHVSLLHVLPFDCTRRRMSVVVRHPLTGRLVLYTKGADSVIMELSEHPDVPAGEGYVNIREQTQNHLDVYARDGLRTLCIAQRVLEEDDYRAWQKGQLLAETSIENREELLLESAQRLETNLTLLGATGIVDRLQEEVPETIEALQRAGIKVWVLTGDKQETAVNIACACKLLGPDDQILIANCGMARLLNADWLSSPLPAAAVGGFVLVIDGRTLEWALQDELKGGFLELSRQCKAVLCCRSTPLQKSQVVQLVRSQLSVMTLAIGDGANDVSMIQVADVGIGISGQEGMQAVMSSDFAISRFKHLRKLLLVHGHWCYSRLANMILYFFYKNVMYVNLLFWYQFISGFSGSVMTNSWILILFNLLFTSVPPLVYGVLDRHTPADTLMERPELYSSRPSTKVYGSSTFWLTIMDAFYQSLVCFFIPYMAYAGSDVGVLAFGSPVNASALLIILLHQIIESHTLMWMHIAVLVGSGVLYFVFTLLFSVWCVTCSPPTNPLGVETLTISQPLFYLVCALTTVTALLPRYHALSAENPGLEPDDQLVGS</sequence>
<evidence type="ECO:0000256" key="6">
    <source>
        <dbReference type="ARBA" id="ARBA00022741"/>
    </source>
</evidence>
<name>A0A8C5F3Q4_GADMO</name>
<keyword evidence="8 15" id="KW-0460">Magnesium</keyword>
<dbReference type="SFLD" id="SFLDS00003">
    <property type="entry name" value="Haloacid_Dehalogenase"/>
    <property type="match status" value="1"/>
</dbReference>
<feature type="binding site" evidence="14">
    <location>
        <position position="320"/>
    </location>
    <ligand>
        <name>ATP</name>
        <dbReference type="ChEBI" id="CHEBI:30616"/>
    </ligand>
</feature>
<evidence type="ECO:0000256" key="12">
    <source>
        <dbReference type="ARBA" id="ARBA00034036"/>
    </source>
</evidence>
<evidence type="ECO:0000256" key="10">
    <source>
        <dbReference type="ARBA" id="ARBA00022989"/>
    </source>
</evidence>
<feature type="transmembrane region" description="Helical" evidence="16">
    <location>
        <begin position="207"/>
        <end position="228"/>
    </location>
</feature>
<dbReference type="Gene3D" id="3.40.50.1000">
    <property type="entry name" value="HAD superfamily/HAD-like"/>
    <property type="match status" value="1"/>
</dbReference>
<keyword evidence="19" id="KW-1185">Reference proteome</keyword>
<feature type="binding site" evidence="14">
    <location>
        <position position="723"/>
    </location>
    <ligand>
        <name>ATP</name>
        <dbReference type="ChEBI" id="CHEBI:30616"/>
    </ligand>
</feature>
<keyword evidence="10 16" id="KW-1133">Transmembrane helix</keyword>
<evidence type="ECO:0000313" key="19">
    <source>
        <dbReference type="Proteomes" id="UP000694546"/>
    </source>
</evidence>
<dbReference type="InterPro" id="IPR044492">
    <property type="entry name" value="P_typ_ATPase_HD_dom"/>
</dbReference>
<dbReference type="InterPro" id="IPR036412">
    <property type="entry name" value="HAD-like_sf"/>
</dbReference>
<comment type="cofactor">
    <cofactor evidence="1 15">
        <name>Mg(2+)</name>
        <dbReference type="ChEBI" id="CHEBI:18420"/>
    </cofactor>
</comment>
<evidence type="ECO:0000256" key="1">
    <source>
        <dbReference type="ARBA" id="ARBA00001946"/>
    </source>
</evidence>
<dbReference type="GO" id="GO:0005886">
    <property type="term" value="C:plasma membrane"/>
    <property type="evidence" value="ECO:0007669"/>
    <property type="project" value="TreeGrafter"/>
</dbReference>
<dbReference type="EC" id="7.6.2.1" evidence="16"/>
<evidence type="ECO:0000313" key="18">
    <source>
        <dbReference type="Ensembl" id="ENSGMOP00000001147.2"/>
    </source>
</evidence>
<evidence type="ECO:0000256" key="5">
    <source>
        <dbReference type="ARBA" id="ARBA00022723"/>
    </source>
</evidence>
<dbReference type="Proteomes" id="UP000694546">
    <property type="component" value="Chromosome 5"/>
</dbReference>
<feature type="binding site" evidence="15">
    <location>
        <position position="833"/>
    </location>
    <ligand>
        <name>Mg(2+)</name>
        <dbReference type="ChEBI" id="CHEBI:18420"/>
    </ligand>
</feature>
<dbReference type="PRINTS" id="PR00119">
    <property type="entry name" value="CATATPASE"/>
</dbReference>
<dbReference type="GO" id="GO:0140351">
    <property type="term" value="F:glycosylceramide flippase activity"/>
    <property type="evidence" value="ECO:0007669"/>
    <property type="project" value="UniProtKB-ARBA"/>
</dbReference>
<dbReference type="InterPro" id="IPR023298">
    <property type="entry name" value="ATPase_P-typ_TM_dom_sf"/>
</dbReference>
<dbReference type="InterPro" id="IPR001757">
    <property type="entry name" value="P_typ_ATPase"/>
</dbReference>
<feature type="binding site" evidence="15">
    <location>
        <position position="318"/>
    </location>
    <ligand>
        <name>Mg(2+)</name>
        <dbReference type="ChEBI" id="CHEBI:18420"/>
    </ligand>
</feature>
<dbReference type="Gene3D" id="2.70.150.10">
    <property type="entry name" value="Calcium-transporting ATPase, cytoplasmic transduction domain A"/>
    <property type="match status" value="1"/>
</dbReference>
<dbReference type="InterPro" id="IPR006539">
    <property type="entry name" value="P-type_ATPase_IV"/>
</dbReference>
<feature type="transmembrane region" description="Helical" evidence="16">
    <location>
        <begin position="891"/>
        <end position="911"/>
    </location>
</feature>
<dbReference type="GO" id="GO:0005524">
    <property type="term" value="F:ATP binding"/>
    <property type="evidence" value="ECO:0007669"/>
    <property type="project" value="UniProtKB-UniRule"/>
</dbReference>
<evidence type="ECO:0000256" key="2">
    <source>
        <dbReference type="ARBA" id="ARBA00004141"/>
    </source>
</evidence>
<feature type="transmembrane region" description="Helical" evidence="16">
    <location>
        <begin position="1000"/>
        <end position="1019"/>
    </location>
</feature>
<keyword evidence="11 16" id="KW-0472">Membrane</keyword>
<feature type="binding site" evidence="15">
    <location>
        <position position="837"/>
    </location>
    <ligand>
        <name>Mg(2+)</name>
        <dbReference type="ChEBI" id="CHEBI:18420"/>
    </ligand>
</feature>
<gene>
    <name evidence="18" type="primary">ATP10D</name>
</gene>
<dbReference type="Pfam" id="PF16212">
    <property type="entry name" value="PhoLip_ATPase_C"/>
    <property type="match status" value="1"/>
</dbReference>
<dbReference type="SUPFAM" id="SSF81653">
    <property type="entry name" value="Calcium ATPase, transduction domain A"/>
    <property type="match status" value="1"/>
</dbReference>
<evidence type="ECO:0000256" key="3">
    <source>
        <dbReference type="ARBA" id="ARBA00008109"/>
    </source>
</evidence>